<organism evidence="1">
    <name type="scientific">Apis cerana</name>
    <name type="common">Indian honeybee</name>
    <dbReference type="NCBI Taxonomy" id="7461"/>
    <lineage>
        <taxon>Eukaryota</taxon>
        <taxon>Metazoa</taxon>
        <taxon>Ecdysozoa</taxon>
        <taxon>Arthropoda</taxon>
        <taxon>Hexapoda</taxon>
        <taxon>Insecta</taxon>
        <taxon>Pterygota</taxon>
        <taxon>Neoptera</taxon>
        <taxon>Endopterygota</taxon>
        <taxon>Hymenoptera</taxon>
        <taxon>Apocrita</taxon>
        <taxon>Aculeata</taxon>
        <taxon>Apoidea</taxon>
        <taxon>Anthophila</taxon>
        <taxon>Apidae</taxon>
        <taxon>Apis</taxon>
    </lineage>
</organism>
<sequence length="99" mass="11431">MSTRLSTRLASSLGLTNIAIDPEFEELEKQFRSVEKCTLQLSKDVENCLTYLSDEAISGEMISDFIIQYYQGTVNIEAKKLRDIRSIIWSQFIQDLKYV</sequence>
<gene>
    <name evidence="1" type="ORF">ACCB04559</name>
</gene>
<evidence type="ECO:0000313" key="1">
    <source>
        <dbReference type="EMBL" id="AEY59762.1"/>
    </source>
</evidence>
<name>V9IGG5_APICE</name>
<dbReference type="SUPFAM" id="SSF103657">
    <property type="entry name" value="BAR/IMD domain-like"/>
    <property type="match status" value="1"/>
</dbReference>
<dbReference type="EMBL" id="JR043352">
    <property type="protein sequence ID" value="AEY59762.1"/>
    <property type="molecule type" value="mRNA"/>
</dbReference>
<dbReference type="Gene3D" id="1.20.1270.60">
    <property type="entry name" value="Arfaptin homology (AH) domain/BAR domain"/>
    <property type="match status" value="1"/>
</dbReference>
<proteinExistence type="evidence at transcript level"/>
<accession>V9IGG5</accession>
<protein>
    <submittedName>
        <fullName evidence="1">Dynamin binding protein</fullName>
    </submittedName>
</protein>
<reference evidence="1" key="1">
    <citation type="submission" date="2011-11" db="EMBL/GenBank/DDBJ databases">
        <title>Decoding the brain transcriptome of the Eastern honeybee (Apis cerana) based on pyrosequencing.</title>
        <authorList>
            <person name="Sun L."/>
            <person name="Zheng H."/>
            <person name="Wang Y."/>
            <person name="Xie X."/>
            <person name="Zhu Y."/>
            <person name="Gu W."/>
            <person name="Wang S."/>
        </authorList>
    </citation>
    <scope>NUCLEOTIDE SEQUENCE</scope>
    <source>
        <tissue evidence="1">Brain</tissue>
    </source>
</reference>
<dbReference type="InterPro" id="IPR027267">
    <property type="entry name" value="AH/BAR_dom_sf"/>
</dbReference>
<dbReference type="AlphaFoldDB" id="V9IGG5"/>